<dbReference type="PANTHER" id="PTHR22811">
    <property type="entry name" value="TRANSMEMBRANE EMP24 DOMAIN-CONTAINING PROTEIN"/>
    <property type="match status" value="1"/>
</dbReference>
<keyword evidence="3 7" id="KW-0812">Transmembrane</keyword>
<dbReference type="Pfam" id="PF01105">
    <property type="entry name" value="EMP24_GP25L"/>
    <property type="match status" value="2"/>
</dbReference>
<keyword evidence="12" id="KW-1185">Reference proteome</keyword>
<dbReference type="SMART" id="SM01190">
    <property type="entry name" value="EMP24_GP25L"/>
    <property type="match status" value="1"/>
</dbReference>
<evidence type="ECO:0000313" key="12">
    <source>
        <dbReference type="Proteomes" id="UP001187192"/>
    </source>
</evidence>
<comment type="similarity">
    <text evidence="2 7">Belongs to the EMP24/GP25L family.</text>
</comment>
<evidence type="ECO:0000313" key="11">
    <source>
        <dbReference type="EMBL" id="GMN57893.1"/>
    </source>
</evidence>
<comment type="caution">
    <text evidence="11">The sequence shown here is derived from an EMBL/GenBank/DDBJ whole genome shotgun (WGS) entry which is preliminary data.</text>
</comment>
<feature type="transmembrane region" description="Helical" evidence="8">
    <location>
        <begin position="228"/>
        <end position="248"/>
    </location>
</feature>
<evidence type="ECO:0000256" key="6">
    <source>
        <dbReference type="ARBA" id="ARBA00023136"/>
    </source>
</evidence>
<dbReference type="InterPro" id="IPR009038">
    <property type="entry name" value="GOLD_dom"/>
</dbReference>
<keyword evidence="4 9" id="KW-0732">Signal</keyword>
<keyword evidence="6 8" id="KW-0472">Membrane</keyword>
<evidence type="ECO:0000256" key="4">
    <source>
        <dbReference type="ARBA" id="ARBA00022729"/>
    </source>
</evidence>
<evidence type="ECO:0000256" key="8">
    <source>
        <dbReference type="SAM" id="Phobius"/>
    </source>
</evidence>
<reference evidence="11" key="1">
    <citation type="submission" date="2023-07" db="EMBL/GenBank/DDBJ databases">
        <title>draft genome sequence of fig (Ficus carica).</title>
        <authorList>
            <person name="Takahashi T."/>
            <person name="Nishimura K."/>
        </authorList>
    </citation>
    <scope>NUCLEOTIDE SEQUENCE</scope>
</reference>
<name>A0AA88DMA7_FICCA</name>
<dbReference type="EMBL" id="BTGU01000073">
    <property type="protein sequence ID" value="GMN57893.1"/>
    <property type="molecule type" value="Genomic_DNA"/>
</dbReference>
<protein>
    <recommendedName>
        <fullName evidence="10">GOLD domain-containing protein</fullName>
    </recommendedName>
</protein>
<gene>
    <name evidence="11" type="ORF">TIFTF001_026997</name>
</gene>
<evidence type="ECO:0000256" key="1">
    <source>
        <dbReference type="ARBA" id="ARBA00004479"/>
    </source>
</evidence>
<dbReference type="InterPro" id="IPR015720">
    <property type="entry name" value="Emp24-like"/>
</dbReference>
<proteinExistence type="inferred from homology"/>
<evidence type="ECO:0000256" key="3">
    <source>
        <dbReference type="ARBA" id="ARBA00022692"/>
    </source>
</evidence>
<accession>A0AA88DMA7</accession>
<feature type="domain" description="GOLD" evidence="10">
    <location>
        <begin position="34"/>
        <end position="143"/>
    </location>
</feature>
<evidence type="ECO:0000256" key="5">
    <source>
        <dbReference type="ARBA" id="ARBA00022989"/>
    </source>
</evidence>
<evidence type="ECO:0000259" key="10">
    <source>
        <dbReference type="PROSITE" id="PS50866"/>
    </source>
</evidence>
<evidence type="ECO:0000256" key="9">
    <source>
        <dbReference type="SAM" id="SignalP"/>
    </source>
</evidence>
<dbReference type="Proteomes" id="UP001187192">
    <property type="component" value="Unassembled WGS sequence"/>
</dbReference>
<sequence>MLMTMKSAVAIVLVILSMVGAGEAIWLTLPPTGTKCVSEEIQNNVIVLGDYVVVSDDHSHSSTISIKVTSPYGNNLHHRENITHGQFAFTTQEGGNYLACFWVDGSNHGGGDVSVNLDWKTGIAAKDWESVARKEKIEISLLFNGTSADFGLATEGACDLHGNGNVGRVRDELILNLGLSWKYGLERGVELELRKLEGAVEAIHENLLHLKGREAEMRDVSEKTNARVVWFSMMSVAVCISVSALQLWHLKRFFEKKKLI</sequence>
<keyword evidence="5 8" id="KW-1133">Transmembrane helix</keyword>
<feature type="signal peptide" evidence="9">
    <location>
        <begin position="1"/>
        <end position="24"/>
    </location>
</feature>
<feature type="chain" id="PRO_5041722871" description="GOLD domain-containing protein" evidence="9">
    <location>
        <begin position="25"/>
        <end position="260"/>
    </location>
</feature>
<evidence type="ECO:0000256" key="7">
    <source>
        <dbReference type="RuleBase" id="RU003827"/>
    </source>
</evidence>
<dbReference type="GO" id="GO:0016020">
    <property type="term" value="C:membrane"/>
    <property type="evidence" value="ECO:0007669"/>
    <property type="project" value="UniProtKB-SubCell"/>
</dbReference>
<organism evidence="11 12">
    <name type="scientific">Ficus carica</name>
    <name type="common">Common fig</name>
    <dbReference type="NCBI Taxonomy" id="3494"/>
    <lineage>
        <taxon>Eukaryota</taxon>
        <taxon>Viridiplantae</taxon>
        <taxon>Streptophyta</taxon>
        <taxon>Embryophyta</taxon>
        <taxon>Tracheophyta</taxon>
        <taxon>Spermatophyta</taxon>
        <taxon>Magnoliopsida</taxon>
        <taxon>eudicotyledons</taxon>
        <taxon>Gunneridae</taxon>
        <taxon>Pentapetalae</taxon>
        <taxon>rosids</taxon>
        <taxon>fabids</taxon>
        <taxon>Rosales</taxon>
        <taxon>Moraceae</taxon>
        <taxon>Ficeae</taxon>
        <taxon>Ficus</taxon>
    </lineage>
</organism>
<comment type="subcellular location">
    <subcellularLocation>
        <location evidence="1 7">Membrane</location>
        <topology evidence="1 7">Single-pass type I membrane protein</topology>
    </subcellularLocation>
</comment>
<dbReference type="AlphaFoldDB" id="A0AA88DMA7"/>
<dbReference type="PROSITE" id="PS50866">
    <property type="entry name" value="GOLD"/>
    <property type="match status" value="1"/>
</dbReference>
<evidence type="ECO:0000256" key="2">
    <source>
        <dbReference type="ARBA" id="ARBA00007104"/>
    </source>
</evidence>